<evidence type="ECO:0000313" key="8">
    <source>
        <dbReference type="Proteomes" id="UP000288805"/>
    </source>
</evidence>
<keyword evidence="2 4" id="KW-0863">Zinc-finger</keyword>
<dbReference type="SUPFAM" id="SSF53098">
    <property type="entry name" value="Ribonuclease H-like"/>
    <property type="match status" value="1"/>
</dbReference>
<organism evidence="7 8">
    <name type="scientific">Vitis vinifera</name>
    <name type="common">Grape</name>
    <dbReference type="NCBI Taxonomy" id="29760"/>
    <lineage>
        <taxon>Eukaryota</taxon>
        <taxon>Viridiplantae</taxon>
        <taxon>Streptophyta</taxon>
        <taxon>Embryophyta</taxon>
        <taxon>Tracheophyta</taxon>
        <taxon>Spermatophyta</taxon>
        <taxon>Magnoliopsida</taxon>
        <taxon>eudicotyledons</taxon>
        <taxon>Gunneridae</taxon>
        <taxon>Pentapetalae</taxon>
        <taxon>rosids</taxon>
        <taxon>Vitales</taxon>
        <taxon>Vitaceae</taxon>
        <taxon>Viteae</taxon>
        <taxon>Vitis</taxon>
    </lineage>
</organism>
<evidence type="ECO:0000256" key="1">
    <source>
        <dbReference type="ARBA" id="ARBA00022723"/>
    </source>
</evidence>
<gene>
    <name evidence="7" type="ORF">CK203_091198</name>
</gene>
<dbReference type="AlphaFoldDB" id="A0A438EMI5"/>
<evidence type="ECO:0000256" key="2">
    <source>
        <dbReference type="ARBA" id="ARBA00022771"/>
    </source>
</evidence>
<protein>
    <recommendedName>
        <fullName evidence="6">BED-type domain-containing protein</fullName>
    </recommendedName>
</protein>
<keyword evidence="3" id="KW-0862">Zinc</keyword>
<reference evidence="7 8" key="1">
    <citation type="journal article" date="2018" name="PLoS Genet.">
        <title>Population sequencing reveals clonal diversity and ancestral inbreeding in the grapevine cultivar Chardonnay.</title>
        <authorList>
            <person name="Roach M.J."/>
            <person name="Johnson D.L."/>
            <person name="Bohlmann J."/>
            <person name="van Vuuren H.J."/>
            <person name="Jones S.J."/>
            <person name="Pretorius I.S."/>
            <person name="Schmidt S.A."/>
            <person name="Borneman A.R."/>
        </authorList>
    </citation>
    <scope>NUCLEOTIDE SEQUENCE [LARGE SCALE GENOMIC DNA]</scope>
    <source>
        <strain evidence="8">cv. Chardonnay</strain>
        <tissue evidence="7">Leaf</tissue>
    </source>
</reference>
<feature type="region of interest" description="Disordered" evidence="5">
    <location>
        <begin position="392"/>
        <end position="415"/>
    </location>
</feature>
<dbReference type="Proteomes" id="UP000288805">
    <property type="component" value="Unassembled WGS sequence"/>
</dbReference>
<dbReference type="InterPro" id="IPR012337">
    <property type="entry name" value="RNaseH-like_sf"/>
</dbReference>
<evidence type="ECO:0000256" key="3">
    <source>
        <dbReference type="ARBA" id="ARBA00022833"/>
    </source>
</evidence>
<dbReference type="GO" id="GO:0003677">
    <property type="term" value="F:DNA binding"/>
    <property type="evidence" value="ECO:0007669"/>
    <property type="project" value="InterPro"/>
</dbReference>
<dbReference type="PROSITE" id="PS50808">
    <property type="entry name" value="ZF_BED"/>
    <property type="match status" value="1"/>
</dbReference>
<evidence type="ECO:0000256" key="4">
    <source>
        <dbReference type="PROSITE-ProRule" id="PRU00027"/>
    </source>
</evidence>
<name>A0A438EMI5_VITVI</name>
<dbReference type="PANTHER" id="PTHR46951:SF2">
    <property type="entry name" value="BED-TYPE DOMAIN-CONTAINING PROTEIN"/>
    <property type="match status" value="1"/>
</dbReference>
<dbReference type="Pfam" id="PF02892">
    <property type="entry name" value="zf-BED"/>
    <property type="match status" value="1"/>
</dbReference>
<evidence type="ECO:0000313" key="7">
    <source>
        <dbReference type="EMBL" id="RVW48910.1"/>
    </source>
</evidence>
<keyword evidence="1" id="KW-0479">Metal-binding</keyword>
<dbReference type="InterPro" id="IPR003656">
    <property type="entry name" value="Znf_BED"/>
</dbReference>
<accession>A0A438EMI5</accession>
<evidence type="ECO:0000259" key="6">
    <source>
        <dbReference type="PROSITE" id="PS50808"/>
    </source>
</evidence>
<evidence type="ECO:0000256" key="5">
    <source>
        <dbReference type="SAM" id="MobiDB-lite"/>
    </source>
</evidence>
<feature type="domain" description="BED-type" evidence="6">
    <location>
        <begin position="21"/>
        <end position="80"/>
    </location>
</feature>
<dbReference type="EMBL" id="QGNW01001238">
    <property type="protein sequence ID" value="RVW48910.1"/>
    <property type="molecule type" value="Genomic_DNA"/>
</dbReference>
<proteinExistence type="predicted"/>
<comment type="caution">
    <text evidence="7">The sequence shown here is derived from an EMBL/GenBank/DDBJ whole genome shotgun (WGS) entry which is preliminary data.</text>
</comment>
<sequence length="516" mass="58370">MVSASGSGGRGGGGGGGNGMFGRDLAWKYCSPVERNRNGTICNFCGLLMKSGGISRFKYHLVHRDPNNNTKKCLTVPPKVEGKIREMLHEKNKAKAKKTTHIEEIQAQLRGIMLARHTHVMDEDDDEDEEVYMYPVDMHPDERDAHCIDLMFEDIGKRPSVEDVIHSGHNITNFIYNHGWLLEEMRKYYGGDIVRLGATRSCSHNAVSIQTYASDERESHSSTSWRLDLQNNQRSLGKTLKHPLHVAAYFLNPRFQYRPRVGSDPNLIQVVHDVFAKLDPNVESIGQFGNELKLCDMETKNDRVDEKNYLNLLDILAEVGEEEDNQLFQWVRPIHLDDEVGNPDLRIVDHAQEFGVDVERVLFEKVHSESFSKDTEDSFQRALDSHQELQQLRGGTNDEGDNAEGNIGESQQSQYPMSQFTRENDVTHCTQDENHGSKRAGLGIRAIGKPYRERKRTMTPYNKELLSGSFESMSIGTQFSDSSNEANVYPSYVMGYGQLSSSTDEEYGMSSYPSDA</sequence>
<dbReference type="GO" id="GO:0008270">
    <property type="term" value="F:zinc ion binding"/>
    <property type="evidence" value="ECO:0007669"/>
    <property type="project" value="UniProtKB-KW"/>
</dbReference>
<dbReference type="PANTHER" id="PTHR46951">
    <property type="entry name" value="BED-TYPE DOMAIN-CONTAINING PROTEIN"/>
    <property type="match status" value="1"/>
</dbReference>